<protein>
    <submittedName>
        <fullName evidence="2">Uncharacterized protein</fullName>
    </submittedName>
</protein>
<evidence type="ECO:0000256" key="1">
    <source>
        <dbReference type="SAM" id="Phobius"/>
    </source>
</evidence>
<sequence>MNNHTHLAIFLATIIFIKGGSFALSRTRFKKNNQLGKN</sequence>
<keyword evidence="1" id="KW-0812">Transmembrane</keyword>
<gene>
    <name evidence="2" type="ORF">THERMOS_379</name>
</gene>
<keyword evidence="3" id="KW-1185">Reference proteome</keyword>
<organism evidence="2 3">
    <name type="scientific">Bathymodiolus thermophilus thioautotrophic gill symbiont</name>
    <dbReference type="NCBI Taxonomy" id="2360"/>
    <lineage>
        <taxon>Bacteria</taxon>
        <taxon>Pseudomonadati</taxon>
        <taxon>Pseudomonadota</taxon>
        <taxon>Gammaproteobacteria</taxon>
        <taxon>sulfur-oxidizing symbionts</taxon>
    </lineage>
</organism>
<evidence type="ECO:0000313" key="2">
    <source>
        <dbReference type="EMBL" id="CAB5495824.1"/>
    </source>
</evidence>
<dbReference type="EMBL" id="CAESAQ020000021">
    <property type="protein sequence ID" value="CAB5495824.1"/>
    <property type="molecule type" value="Genomic_DNA"/>
</dbReference>
<dbReference type="AlphaFoldDB" id="A0A8H8XA55"/>
<evidence type="ECO:0000313" key="3">
    <source>
        <dbReference type="Proteomes" id="UP000643672"/>
    </source>
</evidence>
<name>A0A8H8XA55_9GAMM</name>
<reference evidence="2 3" key="1">
    <citation type="submission" date="2020-05" db="EMBL/GenBank/DDBJ databases">
        <authorList>
            <person name="Petersen J."/>
            <person name="Sayavedra L."/>
        </authorList>
    </citation>
    <scope>NUCLEOTIDE SEQUENCE [LARGE SCALE GENOMIC DNA]</scope>
    <source>
        <strain evidence="2">B thermophilus SOXS</strain>
    </source>
</reference>
<keyword evidence="1" id="KW-0472">Membrane</keyword>
<proteinExistence type="predicted"/>
<feature type="transmembrane region" description="Helical" evidence="1">
    <location>
        <begin position="6"/>
        <end position="24"/>
    </location>
</feature>
<comment type="caution">
    <text evidence="2">The sequence shown here is derived from an EMBL/GenBank/DDBJ whole genome shotgun (WGS) entry which is preliminary data.</text>
</comment>
<accession>A0A8H8XA55</accession>
<keyword evidence="1" id="KW-1133">Transmembrane helix</keyword>
<dbReference type="Proteomes" id="UP000643672">
    <property type="component" value="Unassembled WGS sequence"/>
</dbReference>